<dbReference type="UniPathway" id="UPA00666"/>
<dbReference type="EMBL" id="VIGH01000012">
    <property type="protein sequence ID" value="TQF65493.1"/>
    <property type="molecule type" value="Genomic_DNA"/>
</dbReference>
<feature type="transmembrane region" description="Helical" evidence="8">
    <location>
        <begin position="185"/>
        <end position="204"/>
    </location>
</feature>
<evidence type="ECO:0000256" key="9">
    <source>
        <dbReference type="SAM" id="MobiDB-lite"/>
    </source>
</evidence>
<feature type="transmembrane region" description="Helical" evidence="8">
    <location>
        <begin position="150"/>
        <end position="178"/>
    </location>
</feature>
<keyword evidence="4 8" id="KW-0812">Transmembrane</keyword>
<keyword evidence="12" id="KW-1185">Reference proteome</keyword>
<comment type="caution">
    <text evidence="11">The sequence shown here is derived from an EMBL/GenBank/DDBJ whole genome shotgun (WGS) entry which is preliminary data.</text>
</comment>
<feature type="transmembrane region" description="Helical" evidence="8">
    <location>
        <begin position="464"/>
        <end position="485"/>
    </location>
</feature>
<dbReference type="InterPro" id="IPR036526">
    <property type="entry name" value="C-N_Hydrolase_sf"/>
</dbReference>
<evidence type="ECO:0000256" key="1">
    <source>
        <dbReference type="ARBA" id="ARBA00004651"/>
    </source>
</evidence>
<gene>
    <name evidence="8 11" type="primary">lnt</name>
    <name evidence="11" type="ORF">FK531_21280</name>
</gene>
<accession>A0A541AZK3</accession>
<dbReference type="EC" id="2.3.1.269" evidence="8"/>
<dbReference type="HAMAP" id="MF_01148">
    <property type="entry name" value="Lnt"/>
    <property type="match status" value="1"/>
</dbReference>
<dbReference type="Pfam" id="PF20154">
    <property type="entry name" value="LNT_N"/>
    <property type="match status" value="1"/>
</dbReference>
<comment type="pathway">
    <text evidence="8">Protein modification; lipoprotein biosynthesis (N-acyl transfer).</text>
</comment>
<dbReference type="GO" id="GO:0005886">
    <property type="term" value="C:plasma membrane"/>
    <property type="evidence" value="ECO:0007669"/>
    <property type="project" value="UniProtKB-SubCell"/>
</dbReference>
<evidence type="ECO:0000256" key="7">
    <source>
        <dbReference type="ARBA" id="ARBA00023315"/>
    </source>
</evidence>
<evidence type="ECO:0000256" key="4">
    <source>
        <dbReference type="ARBA" id="ARBA00022692"/>
    </source>
</evidence>
<comment type="catalytic activity">
    <reaction evidence="8">
        <text>N-terminal S-1,2-diacyl-sn-glyceryl-L-cysteinyl-[lipoprotein] + a glycerophospholipid = N-acyl-S-1,2-diacyl-sn-glyceryl-L-cysteinyl-[lipoprotein] + a 2-acyl-sn-glycero-3-phospholipid + H(+)</text>
        <dbReference type="Rhea" id="RHEA:48228"/>
        <dbReference type="Rhea" id="RHEA-COMP:14681"/>
        <dbReference type="Rhea" id="RHEA-COMP:14684"/>
        <dbReference type="ChEBI" id="CHEBI:15378"/>
        <dbReference type="ChEBI" id="CHEBI:136912"/>
        <dbReference type="ChEBI" id="CHEBI:140656"/>
        <dbReference type="ChEBI" id="CHEBI:140657"/>
        <dbReference type="ChEBI" id="CHEBI:140660"/>
        <dbReference type="EC" id="2.3.1.269"/>
    </reaction>
</comment>
<feature type="transmembrane region" description="Helical" evidence="8">
    <location>
        <begin position="110"/>
        <end position="130"/>
    </location>
</feature>
<protein>
    <recommendedName>
        <fullName evidence="8">Apolipoprotein N-acyltransferase</fullName>
        <shortName evidence="8">ALP N-acyltransferase</shortName>
        <ecNumber evidence="8">2.3.1.269</ecNumber>
    </recommendedName>
</protein>
<dbReference type="Pfam" id="PF00795">
    <property type="entry name" value="CN_hydrolase"/>
    <property type="match status" value="1"/>
</dbReference>
<dbReference type="InterPro" id="IPR004563">
    <property type="entry name" value="Apolipo_AcylTrfase"/>
</dbReference>
<dbReference type="Gene3D" id="3.60.110.10">
    <property type="entry name" value="Carbon-nitrogen hydrolase"/>
    <property type="match status" value="1"/>
</dbReference>
<keyword evidence="6 8" id="KW-0472">Membrane</keyword>
<comment type="similarity">
    <text evidence="8">Belongs to the CN hydrolase family. Apolipoprotein N-acyltransferase subfamily.</text>
</comment>
<evidence type="ECO:0000256" key="2">
    <source>
        <dbReference type="ARBA" id="ARBA00022475"/>
    </source>
</evidence>
<dbReference type="InterPro" id="IPR003010">
    <property type="entry name" value="C-N_Hydrolase"/>
</dbReference>
<evidence type="ECO:0000256" key="6">
    <source>
        <dbReference type="ARBA" id="ARBA00023136"/>
    </source>
</evidence>
<proteinExistence type="inferred from homology"/>
<keyword evidence="7 8" id="KW-0012">Acyltransferase</keyword>
<evidence type="ECO:0000256" key="8">
    <source>
        <dbReference type="HAMAP-Rule" id="MF_01148"/>
    </source>
</evidence>
<comment type="function">
    <text evidence="8">Catalyzes the phospholipid dependent N-acylation of the N-terminal cysteine of apolipoprotein, the last step in lipoprotein maturation.</text>
</comment>
<feature type="compositionally biased region" description="Gly residues" evidence="9">
    <location>
        <begin position="488"/>
        <end position="501"/>
    </location>
</feature>
<keyword evidence="11" id="KW-0449">Lipoprotein</keyword>
<dbReference type="PROSITE" id="PS50263">
    <property type="entry name" value="CN_HYDROLASE"/>
    <property type="match status" value="1"/>
</dbReference>
<dbReference type="GO" id="GO:0042158">
    <property type="term" value="P:lipoprotein biosynthetic process"/>
    <property type="evidence" value="ECO:0007669"/>
    <property type="project" value="UniProtKB-UniRule"/>
</dbReference>
<dbReference type="PANTHER" id="PTHR38686:SF1">
    <property type="entry name" value="APOLIPOPROTEIN N-ACYLTRANSFERASE"/>
    <property type="match status" value="1"/>
</dbReference>
<evidence type="ECO:0000313" key="11">
    <source>
        <dbReference type="EMBL" id="TQF65493.1"/>
    </source>
</evidence>
<evidence type="ECO:0000259" key="10">
    <source>
        <dbReference type="PROSITE" id="PS50263"/>
    </source>
</evidence>
<dbReference type="OrthoDB" id="9804277at2"/>
<evidence type="ECO:0000256" key="5">
    <source>
        <dbReference type="ARBA" id="ARBA00022989"/>
    </source>
</evidence>
<dbReference type="InterPro" id="IPR045378">
    <property type="entry name" value="LNT_N"/>
</dbReference>
<keyword evidence="2 8" id="KW-1003">Cell membrane</keyword>
<name>A0A541AZK3_9NOCA</name>
<comment type="subcellular location">
    <subcellularLocation>
        <location evidence="1 8">Cell membrane</location>
        <topology evidence="1 8">Multi-pass membrane protein</topology>
    </subcellularLocation>
</comment>
<dbReference type="Proteomes" id="UP000316256">
    <property type="component" value="Unassembled WGS sequence"/>
</dbReference>
<feature type="transmembrane region" description="Helical" evidence="8">
    <location>
        <begin position="78"/>
        <end position="101"/>
    </location>
</feature>
<dbReference type="AlphaFoldDB" id="A0A541AZK3"/>
<dbReference type="CDD" id="cd07571">
    <property type="entry name" value="ALP_N-acyl_transferase"/>
    <property type="match status" value="1"/>
</dbReference>
<dbReference type="NCBIfam" id="TIGR00546">
    <property type="entry name" value="lnt"/>
    <property type="match status" value="1"/>
</dbReference>
<dbReference type="PANTHER" id="PTHR38686">
    <property type="entry name" value="APOLIPOPROTEIN N-ACYLTRANSFERASE"/>
    <property type="match status" value="1"/>
</dbReference>
<feature type="transmembrane region" description="Helical" evidence="8">
    <location>
        <begin position="32"/>
        <end position="47"/>
    </location>
</feature>
<sequence>MGKSRWTRRAGAFLAGAAPVFAFPEPNLGWLAWVALVPALLLLRGASSAREAALLGWLTGVGFLAATQYWLVPNLVWFFPPAIGLVALLWVGWGIVVWILLRGNVSVGRAVVAVFGVSAGWTVIEVVRSWQWLGGPWSLLGATQWRHPSMLGLAALGGGWLVGFAIVAANTGLVVLIVTRAAARSVGAVAVVLALVSGPLWYAGFPPPSTADRVHVALIQPGIVHGDLLSREEELTRAVAGRVGLVVWGESSVDDDPGDHPEVLDRLTALSRSVGADLLVNVDARAGASGAIAKTATLIDAHGIVATYAKTRLVPFGEYVPFRDRLGWLSRITAAAGENRQPGRGLVVMDANGVAIGPLVSFELTFPDLARRQARGGAGLLVYQTSTATFQGSWAPAQLASFGALRAAETGRPAVVAALTGVSAGFDARGNRLAWLPSAAHGALEVDVPLSVRDTAYDRFGDSVPAACAGLLVVIAVSGAAVRLVSGRRGGTGRGSPGGPGTRRTAVGENQ</sequence>
<feature type="region of interest" description="Disordered" evidence="9">
    <location>
        <begin position="487"/>
        <end position="511"/>
    </location>
</feature>
<feature type="domain" description="CN hydrolase" evidence="10">
    <location>
        <begin position="214"/>
        <end position="450"/>
    </location>
</feature>
<evidence type="ECO:0000256" key="3">
    <source>
        <dbReference type="ARBA" id="ARBA00022679"/>
    </source>
</evidence>
<dbReference type="SUPFAM" id="SSF56317">
    <property type="entry name" value="Carbon-nitrogen hydrolase"/>
    <property type="match status" value="1"/>
</dbReference>
<feature type="transmembrane region" description="Helical" evidence="8">
    <location>
        <begin position="54"/>
        <end position="72"/>
    </location>
</feature>
<evidence type="ECO:0000313" key="12">
    <source>
        <dbReference type="Proteomes" id="UP000316256"/>
    </source>
</evidence>
<dbReference type="GO" id="GO:0016410">
    <property type="term" value="F:N-acyltransferase activity"/>
    <property type="evidence" value="ECO:0007669"/>
    <property type="project" value="UniProtKB-UniRule"/>
</dbReference>
<organism evidence="11 12">
    <name type="scientific">Rhodococcus spelaei</name>
    <dbReference type="NCBI Taxonomy" id="2546320"/>
    <lineage>
        <taxon>Bacteria</taxon>
        <taxon>Bacillati</taxon>
        <taxon>Actinomycetota</taxon>
        <taxon>Actinomycetes</taxon>
        <taxon>Mycobacteriales</taxon>
        <taxon>Nocardiaceae</taxon>
        <taxon>Rhodococcus</taxon>
    </lineage>
</organism>
<reference evidence="11 12" key="1">
    <citation type="submission" date="2019-06" db="EMBL/GenBank/DDBJ databases">
        <title>Rhodococcus spaelei sp. nov., isolated from a cave.</title>
        <authorList>
            <person name="Lee S.D."/>
        </authorList>
    </citation>
    <scope>NUCLEOTIDE SEQUENCE [LARGE SCALE GENOMIC DNA]</scope>
    <source>
        <strain evidence="11 12">C9-5</strain>
    </source>
</reference>
<keyword evidence="5 8" id="KW-1133">Transmembrane helix</keyword>
<keyword evidence="3 8" id="KW-0808">Transferase</keyword>